<comment type="subcellular location">
    <subcellularLocation>
        <location evidence="1">Membrane</location>
    </subcellularLocation>
</comment>
<dbReference type="STRING" id="763407.A0A162USF9"/>
<dbReference type="EMBL" id="KV440974">
    <property type="protein sequence ID" value="OAD77762.1"/>
    <property type="molecule type" value="Genomic_DNA"/>
</dbReference>
<reference evidence="8" key="1">
    <citation type="submission" date="2015-06" db="EMBL/GenBank/DDBJ databases">
        <title>Expansion of signal transduction pathways in fungi by whole-genome duplication.</title>
        <authorList>
            <consortium name="DOE Joint Genome Institute"/>
            <person name="Corrochano L.M."/>
            <person name="Kuo A."/>
            <person name="Marcet-Houben M."/>
            <person name="Polaino S."/>
            <person name="Salamov A."/>
            <person name="Villalobos J.M."/>
            <person name="Alvarez M.I."/>
            <person name="Avalos J."/>
            <person name="Benito E.P."/>
            <person name="Benoit I."/>
            <person name="Burger G."/>
            <person name="Camino L.P."/>
            <person name="Canovas D."/>
            <person name="Cerda-Olmedo E."/>
            <person name="Cheng J.-F."/>
            <person name="Dominguez A."/>
            <person name="Elias M."/>
            <person name="Eslava A.P."/>
            <person name="Glaser F."/>
            <person name="Grimwood J."/>
            <person name="Gutierrez G."/>
            <person name="Heitman J."/>
            <person name="Henrissat B."/>
            <person name="Iturriaga E.A."/>
            <person name="Lang B.F."/>
            <person name="Lavin J.L."/>
            <person name="Lee S."/>
            <person name="Li W."/>
            <person name="Lindquist E."/>
            <person name="Lopez-Garcia S."/>
            <person name="Luque E.M."/>
            <person name="Marcos A.T."/>
            <person name="Martin J."/>
            <person name="McCluskey K."/>
            <person name="Medina H.R."/>
            <person name="Miralles-Duran A."/>
            <person name="Miyazaki A."/>
            <person name="Munoz-Torres E."/>
            <person name="Oguiza J.A."/>
            <person name="Ohm R."/>
            <person name="Olmedo M."/>
            <person name="Orejas M."/>
            <person name="Ortiz-Castellanos L."/>
            <person name="Pisabarro A.G."/>
            <person name="Rodriguez-Romero J."/>
            <person name="Ruiz-Herrera J."/>
            <person name="Ruiz-Vazquez R."/>
            <person name="Sanz C."/>
            <person name="Schackwitz W."/>
            <person name="Schmutz J."/>
            <person name="Shahriari M."/>
            <person name="Shelest E."/>
            <person name="Silva-Franco F."/>
            <person name="Soanes D."/>
            <person name="Syed K."/>
            <person name="Tagua V.G."/>
            <person name="Talbot N.J."/>
            <person name="Thon M."/>
            <person name="De vries R.P."/>
            <person name="Wiebenga A."/>
            <person name="Yadav J.S."/>
            <person name="Braun E.L."/>
            <person name="Baker S."/>
            <person name="Garre V."/>
            <person name="Horwitz B."/>
            <person name="Torres-Martinez S."/>
            <person name="Idnurm A."/>
            <person name="Herrera-Estrella A."/>
            <person name="Gabaldon T."/>
            <person name="Grigoriev I.V."/>
        </authorList>
    </citation>
    <scope>NUCLEOTIDE SEQUENCE [LARGE SCALE GENOMIC DNA]</scope>
    <source>
        <strain evidence="8">NRRL 1555(-)</strain>
    </source>
</reference>
<dbReference type="VEuPathDB" id="FungiDB:PHYBLDRAFT_90478"/>
<dbReference type="AlphaFoldDB" id="A0A162USF9"/>
<feature type="non-terminal residue" evidence="7">
    <location>
        <position position="1"/>
    </location>
</feature>
<organism evidence="7 8">
    <name type="scientific">Phycomyces blakesleeanus (strain ATCC 8743b / DSM 1359 / FGSC 10004 / NBRC 33097 / NRRL 1555)</name>
    <dbReference type="NCBI Taxonomy" id="763407"/>
    <lineage>
        <taxon>Eukaryota</taxon>
        <taxon>Fungi</taxon>
        <taxon>Fungi incertae sedis</taxon>
        <taxon>Mucoromycota</taxon>
        <taxon>Mucoromycotina</taxon>
        <taxon>Mucoromycetes</taxon>
        <taxon>Mucorales</taxon>
        <taxon>Phycomycetaceae</taxon>
        <taxon>Phycomyces</taxon>
    </lineage>
</organism>
<dbReference type="GO" id="GO:0005506">
    <property type="term" value="F:iron ion binding"/>
    <property type="evidence" value="ECO:0007669"/>
    <property type="project" value="InterPro"/>
</dbReference>
<evidence type="ECO:0000256" key="1">
    <source>
        <dbReference type="ARBA" id="ARBA00004370"/>
    </source>
</evidence>
<feature type="transmembrane region" description="Helical" evidence="5">
    <location>
        <begin position="58"/>
        <end position="77"/>
    </location>
</feature>
<accession>A0A162USF9</accession>
<protein>
    <recommendedName>
        <fullName evidence="6">Fatty acid hydroxylase domain-containing protein</fullName>
    </recommendedName>
</protein>
<sequence>IDLWSEEMQAIWVPIAIYWVYSSIFELIMRAEIPFFEKYRIHTPEERNKRNKVSFKKVLLMVALQHIIQFAVAVYLFRPVDPQIKELERQTRLAATTRHLAVMLSWFGYDDRNNKLGLASTLATFLRSVALPAFQFLAAMTIMDFHQYVLHRLGHTNKFLYKHFHSHHHRLHVPFAFGALYNHPVEGFMLDTVGGALAYELTGMSPFLAMVFYTFSNLKTIGDHCGYSFPWDPLTVCFGNNVIYHDIHHQPYGIKKNFSQPFFTIWDRVFGTEFTEKDAQA</sequence>
<evidence type="ECO:0000256" key="2">
    <source>
        <dbReference type="ARBA" id="ARBA00022692"/>
    </source>
</evidence>
<dbReference type="FunCoup" id="A0A162USF9">
    <property type="interactions" value="114"/>
</dbReference>
<dbReference type="Proteomes" id="UP000077315">
    <property type="component" value="Unassembled WGS sequence"/>
</dbReference>
<keyword evidence="2 5" id="KW-0812">Transmembrane</keyword>
<evidence type="ECO:0000256" key="5">
    <source>
        <dbReference type="SAM" id="Phobius"/>
    </source>
</evidence>
<evidence type="ECO:0000313" key="8">
    <source>
        <dbReference type="Proteomes" id="UP000077315"/>
    </source>
</evidence>
<name>A0A162USF9_PHYB8</name>
<evidence type="ECO:0000313" key="7">
    <source>
        <dbReference type="EMBL" id="OAD77762.1"/>
    </source>
</evidence>
<dbReference type="GO" id="GO:0008610">
    <property type="term" value="P:lipid biosynthetic process"/>
    <property type="evidence" value="ECO:0007669"/>
    <property type="project" value="InterPro"/>
</dbReference>
<keyword evidence="4 5" id="KW-0472">Membrane</keyword>
<dbReference type="PANTHER" id="PTHR11863">
    <property type="entry name" value="STEROL DESATURASE"/>
    <property type="match status" value="1"/>
</dbReference>
<dbReference type="GeneID" id="29004658"/>
<dbReference type="InterPro" id="IPR050307">
    <property type="entry name" value="Sterol_Desaturase_Related"/>
</dbReference>
<dbReference type="GO" id="GO:0016020">
    <property type="term" value="C:membrane"/>
    <property type="evidence" value="ECO:0007669"/>
    <property type="project" value="UniProtKB-SubCell"/>
</dbReference>
<feature type="non-terminal residue" evidence="7">
    <location>
        <position position="281"/>
    </location>
</feature>
<evidence type="ECO:0000256" key="4">
    <source>
        <dbReference type="ARBA" id="ARBA00023136"/>
    </source>
</evidence>
<dbReference type="GO" id="GO:0016491">
    <property type="term" value="F:oxidoreductase activity"/>
    <property type="evidence" value="ECO:0007669"/>
    <property type="project" value="InterPro"/>
</dbReference>
<proteinExistence type="predicted"/>
<feature type="domain" description="Fatty acid hydroxylase" evidence="6">
    <location>
        <begin position="136"/>
        <end position="272"/>
    </location>
</feature>
<keyword evidence="8" id="KW-1185">Reference proteome</keyword>
<dbReference type="InParanoid" id="A0A162USF9"/>
<dbReference type="InterPro" id="IPR006694">
    <property type="entry name" value="Fatty_acid_hydroxylase"/>
</dbReference>
<evidence type="ECO:0000256" key="3">
    <source>
        <dbReference type="ARBA" id="ARBA00022989"/>
    </source>
</evidence>
<keyword evidence="3 5" id="KW-1133">Transmembrane helix</keyword>
<dbReference type="Pfam" id="PF04116">
    <property type="entry name" value="FA_hydroxylase"/>
    <property type="match status" value="1"/>
</dbReference>
<evidence type="ECO:0000259" key="6">
    <source>
        <dbReference type="Pfam" id="PF04116"/>
    </source>
</evidence>
<gene>
    <name evidence="7" type="ORF">PHYBLDRAFT_90478</name>
</gene>
<dbReference type="OrthoDB" id="408954at2759"/>
<feature type="transmembrane region" description="Helical" evidence="5">
    <location>
        <begin position="12"/>
        <end position="29"/>
    </location>
</feature>
<dbReference type="RefSeq" id="XP_018295802.1">
    <property type="nucleotide sequence ID" value="XM_018443753.1"/>
</dbReference>